<dbReference type="Proteomes" id="UP000886520">
    <property type="component" value="Chromosome 3"/>
</dbReference>
<evidence type="ECO:0000313" key="3">
    <source>
        <dbReference type="Proteomes" id="UP000886520"/>
    </source>
</evidence>
<dbReference type="PANTHER" id="PTHR47369:SF1">
    <property type="entry name" value="BTB_POZ DOMAIN-CONTAINING PROTEIN"/>
    <property type="match status" value="1"/>
</dbReference>
<protein>
    <submittedName>
        <fullName evidence="2">Uncharacterized protein</fullName>
    </submittedName>
</protein>
<feature type="compositionally biased region" description="Basic and acidic residues" evidence="1">
    <location>
        <begin position="145"/>
        <end position="159"/>
    </location>
</feature>
<evidence type="ECO:0000313" key="2">
    <source>
        <dbReference type="EMBL" id="KAI5083563.1"/>
    </source>
</evidence>
<dbReference type="PANTHER" id="PTHR47369">
    <property type="entry name" value="BTB/POZ DOMAIN-CONTAINING PROTEIN"/>
    <property type="match status" value="1"/>
</dbReference>
<feature type="region of interest" description="Disordered" evidence="1">
    <location>
        <begin position="97"/>
        <end position="165"/>
    </location>
</feature>
<proteinExistence type="predicted"/>
<organism evidence="2 3">
    <name type="scientific">Adiantum capillus-veneris</name>
    <name type="common">Maidenhair fern</name>
    <dbReference type="NCBI Taxonomy" id="13818"/>
    <lineage>
        <taxon>Eukaryota</taxon>
        <taxon>Viridiplantae</taxon>
        <taxon>Streptophyta</taxon>
        <taxon>Embryophyta</taxon>
        <taxon>Tracheophyta</taxon>
        <taxon>Polypodiopsida</taxon>
        <taxon>Polypodiidae</taxon>
        <taxon>Polypodiales</taxon>
        <taxon>Pteridineae</taxon>
        <taxon>Pteridaceae</taxon>
        <taxon>Vittarioideae</taxon>
        <taxon>Adiantum</taxon>
    </lineage>
</organism>
<sequence length="165" mass="18434">MALLGLALNDLKVDTFACYNHLSEKHCYGRFAQCLRTACWSLLCTHASRELLHHLPKLSLEVLCHLLKSDELWVLNEAERYKLAKQALINWRLAQTEPTGGRESGGFEDCTPRKRGKAVGTRKSGGGGHVSRNPRTRSGQSSRSILDKERSSRKKEGNTLHHGAT</sequence>
<comment type="caution">
    <text evidence="2">The sequence shown here is derived from an EMBL/GenBank/DDBJ whole genome shotgun (WGS) entry which is preliminary data.</text>
</comment>
<dbReference type="AlphaFoldDB" id="A0A9D4VC74"/>
<accession>A0A9D4VC74</accession>
<dbReference type="EMBL" id="JABFUD020000002">
    <property type="protein sequence ID" value="KAI5083563.1"/>
    <property type="molecule type" value="Genomic_DNA"/>
</dbReference>
<reference evidence="2" key="1">
    <citation type="submission" date="2021-01" db="EMBL/GenBank/DDBJ databases">
        <title>Adiantum capillus-veneris genome.</title>
        <authorList>
            <person name="Fang Y."/>
            <person name="Liao Q."/>
        </authorList>
    </citation>
    <scope>NUCLEOTIDE SEQUENCE</scope>
    <source>
        <strain evidence="2">H3</strain>
        <tissue evidence="2">Leaf</tissue>
    </source>
</reference>
<evidence type="ECO:0000256" key="1">
    <source>
        <dbReference type="SAM" id="MobiDB-lite"/>
    </source>
</evidence>
<keyword evidence="3" id="KW-1185">Reference proteome</keyword>
<name>A0A9D4VC74_ADICA</name>
<gene>
    <name evidence="2" type="ORF">GOP47_0003306</name>
</gene>